<reference evidence="3 4" key="1">
    <citation type="submission" date="2017-10" db="EMBL/GenBank/DDBJ databases">
        <title>Comparative genomics between pathogenic Norcardia.</title>
        <authorList>
            <person name="Zeng L."/>
        </authorList>
    </citation>
    <scope>NUCLEOTIDE SEQUENCE [LARGE SCALE GENOMIC DNA]</scope>
    <source>
        <strain evidence="3 4">NC_YFY_NT001</strain>
    </source>
</reference>
<dbReference type="EMBL" id="CP023778">
    <property type="protein sequence ID" value="ATL71631.1"/>
    <property type="molecule type" value="Genomic_DNA"/>
</dbReference>
<comment type="similarity">
    <text evidence="1">Belongs to the CapA family.</text>
</comment>
<name>A0A291RVJ8_9NOCA</name>
<evidence type="ECO:0000256" key="1">
    <source>
        <dbReference type="ARBA" id="ARBA00005662"/>
    </source>
</evidence>
<dbReference type="InterPro" id="IPR029052">
    <property type="entry name" value="Metallo-depent_PP-like"/>
</dbReference>
<dbReference type="InterPro" id="IPR052169">
    <property type="entry name" value="CW_Biosynth-Accessory"/>
</dbReference>
<dbReference type="SMART" id="SM00854">
    <property type="entry name" value="PGA_cap"/>
    <property type="match status" value="1"/>
</dbReference>
<gene>
    <name evidence="3" type="ORF">CRH09_09095</name>
</gene>
<organism evidence="3 4">
    <name type="scientific">Nocardia terpenica</name>
    <dbReference type="NCBI Taxonomy" id="455432"/>
    <lineage>
        <taxon>Bacteria</taxon>
        <taxon>Bacillati</taxon>
        <taxon>Actinomycetota</taxon>
        <taxon>Actinomycetes</taxon>
        <taxon>Mycobacteriales</taxon>
        <taxon>Nocardiaceae</taxon>
        <taxon>Nocardia</taxon>
    </lineage>
</organism>
<evidence type="ECO:0000313" key="3">
    <source>
        <dbReference type="EMBL" id="ATL71631.1"/>
    </source>
</evidence>
<dbReference type="PANTHER" id="PTHR33393:SF13">
    <property type="entry name" value="PGA BIOSYNTHESIS PROTEIN CAPA"/>
    <property type="match status" value="1"/>
</dbReference>
<dbReference type="KEGG" id="ntp:CRH09_09095"/>
<accession>A0A291RVJ8</accession>
<evidence type="ECO:0000259" key="2">
    <source>
        <dbReference type="SMART" id="SM00854"/>
    </source>
</evidence>
<dbReference type="Gene3D" id="3.60.21.10">
    <property type="match status" value="1"/>
</dbReference>
<dbReference type="Proteomes" id="UP000221961">
    <property type="component" value="Chromosome"/>
</dbReference>
<sequence>MSVFAVGDVFVDRAEPTGAFHAAGDALADGDIVFGNCEGVFSDAWERAPSSGSPVVTRAANARALSGGRFTVMSLANNHSVDGGHAALLGTRKALLDRGIQPVGAGENIVEARTPVVVDGPPRVAFLAYAAVFPHGYEARPGVPGLAPIRAQTHYSPWELNEWNPGLLPKVTTTAFPEDVRALRRDIEAARERADVVITSFHWGDFTRPFVLTDHERRTARLAIDSGADAVVGHHHHMLRGVEFYRGKPIFYGLGHFLFDLPGLPERQARDGYLTAAAPEDELALTRRFGEYRIRPREDYPLLPFHPDSRMTGIAVIRVREGSAADNVVSAGFRPAVIDRANEPIPFAADSPEGRRVVEYLRRCCAEELLPTELVRPQPGSGLPDDAIQFVSHA</sequence>
<proteinExistence type="inferred from homology"/>
<dbReference type="SUPFAM" id="SSF56300">
    <property type="entry name" value="Metallo-dependent phosphatases"/>
    <property type="match status" value="1"/>
</dbReference>
<dbReference type="AlphaFoldDB" id="A0A291RVJ8"/>
<protein>
    <submittedName>
        <fullName evidence="3">Capsule biosynthesis protein CapA</fullName>
    </submittedName>
</protein>
<evidence type="ECO:0000313" key="4">
    <source>
        <dbReference type="Proteomes" id="UP000221961"/>
    </source>
</evidence>
<dbReference type="CDD" id="cd07381">
    <property type="entry name" value="MPP_CapA"/>
    <property type="match status" value="1"/>
</dbReference>
<dbReference type="Pfam" id="PF09587">
    <property type="entry name" value="PGA_cap"/>
    <property type="match status" value="1"/>
</dbReference>
<feature type="domain" description="Capsule synthesis protein CapA" evidence="2">
    <location>
        <begin position="2"/>
        <end position="261"/>
    </location>
</feature>
<dbReference type="InterPro" id="IPR019079">
    <property type="entry name" value="Capsule_synth_CapA"/>
</dbReference>
<dbReference type="PANTHER" id="PTHR33393">
    <property type="entry name" value="POLYGLUTAMINE SYNTHESIS ACCESSORY PROTEIN RV0574C-RELATED"/>
    <property type="match status" value="1"/>
</dbReference>